<dbReference type="EMBL" id="JARYGX010000008">
    <property type="protein sequence ID" value="MDH7452032.1"/>
    <property type="molecule type" value="Genomic_DNA"/>
</dbReference>
<gene>
    <name evidence="6" type="ORF">QF205_02920</name>
</gene>
<feature type="domain" description="HTH lysR-type" evidence="5">
    <location>
        <begin position="7"/>
        <end position="64"/>
    </location>
</feature>
<keyword evidence="4" id="KW-0804">Transcription</keyword>
<keyword evidence="2" id="KW-0805">Transcription regulation</keyword>
<dbReference type="PANTHER" id="PTHR30537:SF26">
    <property type="entry name" value="GLYCINE CLEAVAGE SYSTEM TRANSCRIPTIONAL ACTIVATOR"/>
    <property type="match status" value="1"/>
</dbReference>
<evidence type="ECO:0000259" key="5">
    <source>
        <dbReference type="PROSITE" id="PS50931"/>
    </source>
</evidence>
<dbReference type="InterPro" id="IPR005119">
    <property type="entry name" value="LysR_subst-bd"/>
</dbReference>
<evidence type="ECO:0000256" key="4">
    <source>
        <dbReference type="ARBA" id="ARBA00023163"/>
    </source>
</evidence>
<dbReference type="InterPro" id="IPR036388">
    <property type="entry name" value="WH-like_DNA-bd_sf"/>
</dbReference>
<dbReference type="Pfam" id="PF03466">
    <property type="entry name" value="LysR_substrate"/>
    <property type="match status" value="1"/>
</dbReference>
<reference evidence="6" key="2">
    <citation type="submission" date="2023-04" db="EMBL/GenBank/DDBJ databases">
        <authorList>
            <person name="Sun J.-Q."/>
        </authorList>
    </citation>
    <scope>NUCLEOTIDE SEQUENCE</scope>
    <source>
        <strain evidence="6">CC-YY355</strain>
    </source>
</reference>
<dbReference type="InterPro" id="IPR058163">
    <property type="entry name" value="LysR-type_TF_proteobact-type"/>
</dbReference>
<dbReference type="Pfam" id="PF00126">
    <property type="entry name" value="HTH_1"/>
    <property type="match status" value="1"/>
</dbReference>
<dbReference type="RefSeq" id="WP_280941238.1">
    <property type="nucleotide sequence ID" value="NZ_JARYGX010000008.1"/>
</dbReference>
<dbReference type="Proteomes" id="UP001160550">
    <property type="component" value="Unassembled WGS sequence"/>
</dbReference>
<reference evidence="6" key="1">
    <citation type="journal article" date="2007" name="Int. J. Syst. Evol. Microbiol.">
        <title>Luteimonas composti sp. nov., a moderately thermophilic bacterium isolated from food waste.</title>
        <authorList>
            <person name="Young C.C."/>
            <person name="Kampfer P."/>
            <person name="Chen W.M."/>
            <person name="Yen W.S."/>
            <person name="Arun A.B."/>
            <person name="Lai W.A."/>
            <person name="Shen F.T."/>
            <person name="Rekha P.D."/>
            <person name="Lin K.Y."/>
            <person name="Chou J.H."/>
        </authorList>
    </citation>
    <scope>NUCLEOTIDE SEQUENCE</scope>
    <source>
        <strain evidence="6">CC-YY355</strain>
    </source>
</reference>
<evidence type="ECO:0000313" key="6">
    <source>
        <dbReference type="EMBL" id="MDH7452032.1"/>
    </source>
</evidence>
<comment type="caution">
    <text evidence="6">The sequence shown here is derived from an EMBL/GenBank/DDBJ whole genome shotgun (WGS) entry which is preliminary data.</text>
</comment>
<comment type="similarity">
    <text evidence="1">Belongs to the LysR transcriptional regulatory family.</text>
</comment>
<dbReference type="Gene3D" id="3.40.190.10">
    <property type="entry name" value="Periplasmic binding protein-like II"/>
    <property type="match status" value="2"/>
</dbReference>
<proteinExistence type="inferred from homology"/>
<evidence type="ECO:0000256" key="1">
    <source>
        <dbReference type="ARBA" id="ARBA00009437"/>
    </source>
</evidence>
<sequence length="304" mass="33473">MELSRLPSLDLLRGFVAVGRRLSITLAAQDLYLTQSAVSRQVQALERQLGTRLLTRGHRAIGFTPEGEALFRSADAAIRQLQDAAAEAAARGAVRTVTVSTTIGFTALWLMPRLGGFQARQPRLDVRISAHNQVMDLRQGGIDLAVRYTTASQAPSGATLLFEETVVPVASPALRIGRLRGGRLPASVTLLEFEERYPWLRWQHWLASGTRQDTSTRRILHFNQYDLVIQAALAGQGVALGRRELVLPMLRDGRLVELAPPRPGETGGYGYWLVQAERMPRPDVGQVADWIRAEAALQRANGGR</sequence>
<evidence type="ECO:0000313" key="7">
    <source>
        <dbReference type="Proteomes" id="UP001160550"/>
    </source>
</evidence>
<accession>A0ABT6MN67</accession>
<evidence type="ECO:0000256" key="3">
    <source>
        <dbReference type="ARBA" id="ARBA00023125"/>
    </source>
</evidence>
<dbReference type="SUPFAM" id="SSF53850">
    <property type="entry name" value="Periplasmic binding protein-like II"/>
    <property type="match status" value="1"/>
</dbReference>
<keyword evidence="7" id="KW-1185">Reference proteome</keyword>
<dbReference type="PANTHER" id="PTHR30537">
    <property type="entry name" value="HTH-TYPE TRANSCRIPTIONAL REGULATOR"/>
    <property type="match status" value="1"/>
</dbReference>
<dbReference type="PROSITE" id="PS50931">
    <property type="entry name" value="HTH_LYSR"/>
    <property type="match status" value="1"/>
</dbReference>
<keyword evidence="3" id="KW-0238">DNA-binding</keyword>
<dbReference type="PRINTS" id="PR00039">
    <property type="entry name" value="HTHLYSR"/>
</dbReference>
<dbReference type="CDD" id="cd08432">
    <property type="entry name" value="PBP2_GcdR_TrpI_HvrB_AmpR_like"/>
    <property type="match status" value="1"/>
</dbReference>
<dbReference type="Gene3D" id="1.10.10.10">
    <property type="entry name" value="Winged helix-like DNA-binding domain superfamily/Winged helix DNA-binding domain"/>
    <property type="match status" value="1"/>
</dbReference>
<dbReference type="InterPro" id="IPR036390">
    <property type="entry name" value="WH_DNA-bd_sf"/>
</dbReference>
<dbReference type="SUPFAM" id="SSF46785">
    <property type="entry name" value="Winged helix' DNA-binding domain"/>
    <property type="match status" value="1"/>
</dbReference>
<organism evidence="6 7">
    <name type="scientific">Luteimonas composti</name>
    <dbReference type="NCBI Taxonomy" id="398257"/>
    <lineage>
        <taxon>Bacteria</taxon>
        <taxon>Pseudomonadati</taxon>
        <taxon>Pseudomonadota</taxon>
        <taxon>Gammaproteobacteria</taxon>
        <taxon>Lysobacterales</taxon>
        <taxon>Lysobacteraceae</taxon>
        <taxon>Luteimonas</taxon>
    </lineage>
</organism>
<dbReference type="InterPro" id="IPR000847">
    <property type="entry name" value="LysR_HTH_N"/>
</dbReference>
<name>A0ABT6MN67_9GAMM</name>
<evidence type="ECO:0000256" key="2">
    <source>
        <dbReference type="ARBA" id="ARBA00023015"/>
    </source>
</evidence>
<protein>
    <submittedName>
        <fullName evidence="6">LysR substrate-binding domain-containing protein</fullName>
    </submittedName>
</protein>